<name>A0AAV7DSU1_ARIFI</name>
<protein>
    <submittedName>
        <fullName evidence="2">Uncharacterized protein</fullName>
    </submittedName>
</protein>
<sequence>MAFAADPYPPPGNSQASMSREGGRCRENLGREAWAERPPGADLGGSSKYSNENFEGRRGERFHVNGTCTWPAHPETAQPEVGSSGWKSTATPLVSGKGSRQNGSVNLGKGLALRAGHGVPVPTRRAVGGLLEASPAGRERSPPRRPGTDRNAPLGPSPGRTADSNWYGQGEPTA</sequence>
<evidence type="ECO:0000313" key="3">
    <source>
        <dbReference type="Proteomes" id="UP000825729"/>
    </source>
</evidence>
<feature type="region of interest" description="Disordered" evidence="1">
    <location>
        <begin position="1"/>
        <end position="174"/>
    </location>
</feature>
<dbReference type="Proteomes" id="UP000825729">
    <property type="component" value="Unassembled WGS sequence"/>
</dbReference>
<feature type="compositionally biased region" description="Basic and acidic residues" evidence="1">
    <location>
        <begin position="137"/>
        <end position="148"/>
    </location>
</feature>
<feature type="compositionally biased region" description="Basic and acidic residues" evidence="1">
    <location>
        <begin position="54"/>
        <end position="63"/>
    </location>
</feature>
<accession>A0AAV7DSU1</accession>
<comment type="caution">
    <text evidence="2">The sequence shown here is derived from an EMBL/GenBank/DDBJ whole genome shotgun (WGS) entry which is preliminary data.</text>
</comment>
<feature type="compositionally biased region" description="Polar residues" evidence="1">
    <location>
        <begin position="85"/>
        <end position="105"/>
    </location>
</feature>
<evidence type="ECO:0000256" key="1">
    <source>
        <dbReference type="SAM" id="MobiDB-lite"/>
    </source>
</evidence>
<feature type="compositionally biased region" description="Basic and acidic residues" evidence="1">
    <location>
        <begin position="21"/>
        <end position="35"/>
    </location>
</feature>
<proteinExistence type="predicted"/>
<reference evidence="2 3" key="1">
    <citation type="submission" date="2021-07" db="EMBL/GenBank/DDBJ databases">
        <title>The Aristolochia fimbriata genome: insights into angiosperm evolution, floral development and chemical biosynthesis.</title>
        <authorList>
            <person name="Jiao Y."/>
        </authorList>
    </citation>
    <scope>NUCLEOTIDE SEQUENCE [LARGE SCALE GENOMIC DNA]</scope>
    <source>
        <strain evidence="2">IBCAS-2021</strain>
        <tissue evidence="2">Leaf</tissue>
    </source>
</reference>
<organism evidence="2 3">
    <name type="scientific">Aristolochia fimbriata</name>
    <name type="common">White veined hardy Dutchman's pipe vine</name>
    <dbReference type="NCBI Taxonomy" id="158543"/>
    <lineage>
        <taxon>Eukaryota</taxon>
        <taxon>Viridiplantae</taxon>
        <taxon>Streptophyta</taxon>
        <taxon>Embryophyta</taxon>
        <taxon>Tracheophyta</taxon>
        <taxon>Spermatophyta</taxon>
        <taxon>Magnoliopsida</taxon>
        <taxon>Magnoliidae</taxon>
        <taxon>Piperales</taxon>
        <taxon>Aristolochiaceae</taxon>
        <taxon>Aristolochia</taxon>
    </lineage>
</organism>
<keyword evidence="3" id="KW-1185">Reference proteome</keyword>
<gene>
    <name evidence="2" type="ORF">H6P81_021316</name>
</gene>
<evidence type="ECO:0000313" key="2">
    <source>
        <dbReference type="EMBL" id="KAG9438721.1"/>
    </source>
</evidence>
<dbReference type="AlphaFoldDB" id="A0AAV7DSU1"/>
<dbReference type="EMBL" id="JAINDJ010000014">
    <property type="protein sequence ID" value="KAG9438721.1"/>
    <property type="molecule type" value="Genomic_DNA"/>
</dbReference>